<dbReference type="InterPro" id="IPR027417">
    <property type="entry name" value="P-loop_NTPase"/>
</dbReference>
<organism evidence="10 11">
    <name type="scientific">Flavobacterium micromati</name>
    <dbReference type="NCBI Taxonomy" id="229205"/>
    <lineage>
        <taxon>Bacteria</taxon>
        <taxon>Pseudomonadati</taxon>
        <taxon>Bacteroidota</taxon>
        <taxon>Flavobacteriia</taxon>
        <taxon>Flavobacteriales</taxon>
        <taxon>Flavobacteriaceae</taxon>
        <taxon>Flavobacterium</taxon>
    </lineage>
</organism>
<comment type="similarity">
    <text evidence="8">Belongs to the Mrp/NBP35 ATP-binding proteins family.</text>
</comment>
<dbReference type="Gene3D" id="3.30.300.130">
    <property type="entry name" value="Fe-S cluster assembly (FSCA)"/>
    <property type="match status" value="1"/>
</dbReference>
<dbReference type="Gene3D" id="3.40.50.300">
    <property type="entry name" value="P-loop containing nucleotide triphosphate hydrolases"/>
    <property type="match status" value="1"/>
</dbReference>
<dbReference type="GO" id="GO:0140663">
    <property type="term" value="F:ATP-dependent FeS chaperone activity"/>
    <property type="evidence" value="ECO:0007669"/>
    <property type="project" value="InterPro"/>
</dbReference>
<dbReference type="Pfam" id="PF01883">
    <property type="entry name" value="FeS_assembly_P"/>
    <property type="match status" value="1"/>
</dbReference>
<dbReference type="RefSeq" id="WP_073018631.1">
    <property type="nucleotide sequence ID" value="NZ_FQWF01000005.1"/>
</dbReference>
<dbReference type="CDD" id="cd02037">
    <property type="entry name" value="Mrp_NBP35"/>
    <property type="match status" value="1"/>
</dbReference>
<evidence type="ECO:0000256" key="8">
    <source>
        <dbReference type="HAMAP-Rule" id="MF_02040"/>
    </source>
</evidence>
<dbReference type="PROSITE" id="PS01215">
    <property type="entry name" value="MRP"/>
    <property type="match status" value="1"/>
</dbReference>
<sequence length="365" mass="39169">MDITKEQVLEALKNVEDPDLKKDLVTLGMIKDLEVEGKNVSFTVVLTTPACPMKELIHKACVNSILHFIDEEATVNVKMTSDVTSSNGNGPLLPKVKNIIGVASGKGGVGKSTVASNLALALVKLGASVGLVDADIYGPSQTIMFDVMDAKPISKEINGVNKMIPIESFGVKLLSIGFFVDTSQALVWRGPMASKAVVQMFQEADWGELDYMIIDLPPGTGDIHLSLVGAVPLNGVVIVSTPQFVALADAKKGVGMFQLPSINVPVLGIVENMAYFSPPDEPEKRYYIFGKDGAKKLAEELEVPLLGEIPLVQSICESGDLGRPAVLQENTPQAIAYMEMARKVAQQVSIQNAKVPLVKVAEIKW</sequence>
<dbReference type="STRING" id="229205.SAMN05444372_105183"/>
<dbReference type="GO" id="GO:0016887">
    <property type="term" value="F:ATP hydrolysis activity"/>
    <property type="evidence" value="ECO:0007669"/>
    <property type="project" value="UniProtKB-UniRule"/>
</dbReference>
<dbReference type="GO" id="GO:0005524">
    <property type="term" value="F:ATP binding"/>
    <property type="evidence" value="ECO:0007669"/>
    <property type="project" value="UniProtKB-UniRule"/>
</dbReference>
<dbReference type="PANTHER" id="PTHR42961">
    <property type="entry name" value="IRON-SULFUR PROTEIN NUBPL"/>
    <property type="match status" value="1"/>
</dbReference>
<comment type="subunit">
    <text evidence="8">Homodimer.</text>
</comment>
<dbReference type="OrthoDB" id="9809679at2"/>
<protein>
    <recommendedName>
        <fullName evidence="8">Iron-sulfur cluster carrier protein</fullName>
    </recommendedName>
</protein>
<evidence type="ECO:0000313" key="11">
    <source>
        <dbReference type="Proteomes" id="UP000184020"/>
    </source>
</evidence>
<dbReference type="InterPro" id="IPR033756">
    <property type="entry name" value="YlxH/NBP35"/>
</dbReference>
<reference evidence="11" key="1">
    <citation type="submission" date="2016-11" db="EMBL/GenBank/DDBJ databases">
        <authorList>
            <person name="Varghese N."/>
            <person name="Submissions S."/>
        </authorList>
    </citation>
    <scope>NUCLEOTIDE SEQUENCE [LARGE SCALE GENOMIC DNA]</scope>
    <source>
        <strain evidence="11">DSM 17659</strain>
    </source>
</reference>
<comment type="similarity">
    <text evidence="1">In the N-terminal section; belongs to the MIP18 family.</text>
</comment>
<proteinExistence type="inferred from homology"/>
<keyword evidence="8" id="KW-0378">Hydrolase</keyword>
<feature type="binding site" evidence="8">
    <location>
        <begin position="105"/>
        <end position="112"/>
    </location>
    <ligand>
        <name>ATP</name>
        <dbReference type="ChEBI" id="CHEBI:30616"/>
    </ligand>
</feature>
<evidence type="ECO:0000259" key="9">
    <source>
        <dbReference type="Pfam" id="PF01883"/>
    </source>
</evidence>
<dbReference type="AlphaFoldDB" id="A0A1M5JGP8"/>
<gene>
    <name evidence="10" type="ORF">SAMN05444372_105183</name>
</gene>
<dbReference type="HAMAP" id="MF_02040">
    <property type="entry name" value="Mrp_NBP35"/>
    <property type="match status" value="1"/>
</dbReference>
<name>A0A1M5JGP8_9FLAO</name>
<comment type="similarity">
    <text evidence="2">In the C-terminal section; belongs to the Mrp/NBP35 ATP-binding proteins family.</text>
</comment>
<keyword evidence="11" id="KW-1185">Reference proteome</keyword>
<keyword evidence="4 8" id="KW-0547">Nucleotide-binding</keyword>
<evidence type="ECO:0000256" key="3">
    <source>
        <dbReference type="ARBA" id="ARBA00022723"/>
    </source>
</evidence>
<dbReference type="Pfam" id="PF10609">
    <property type="entry name" value="ParA"/>
    <property type="match status" value="1"/>
</dbReference>
<dbReference type="Proteomes" id="UP000184020">
    <property type="component" value="Unassembled WGS sequence"/>
</dbReference>
<dbReference type="InterPro" id="IPR000808">
    <property type="entry name" value="Mrp-like_CS"/>
</dbReference>
<feature type="domain" description="MIP18 family-like" evidence="9">
    <location>
        <begin position="5"/>
        <end position="75"/>
    </location>
</feature>
<evidence type="ECO:0000256" key="7">
    <source>
        <dbReference type="ARBA" id="ARBA00023014"/>
    </source>
</evidence>
<evidence type="ECO:0000256" key="4">
    <source>
        <dbReference type="ARBA" id="ARBA00022741"/>
    </source>
</evidence>
<accession>A0A1M5JGP8</accession>
<comment type="function">
    <text evidence="8">Binds and transfers iron-sulfur (Fe-S) clusters to target apoproteins. Can hydrolyze ATP.</text>
</comment>
<dbReference type="EMBL" id="FQWF01000005">
    <property type="protein sequence ID" value="SHG39688.1"/>
    <property type="molecule type" value="Genomic_DNA"/>
</dbReference>
<evidence type="ECO:0000256" key="1">
    <source>
        <dbReference type="ARBA" id="ARBA00007352"/>
    </source>
</evidence>
<dbReference type="GO" id="GO:0046872">
    <property type="term" value="F:metal ion binding"/>
    <property type="evidence" value="ECO:0007669"/>
    <property type="project" value="UniProtKB-KW"/>
</dbReference>
<dbReference type="SUPFAM" id="SSF52540">
    <property type="entry name" value="P-loop containing nucleoside triphosphate hydrolases"/>
    <property type="match status" value="1"/>
</dbReference>
<keyword evidence="5 8" id="KW-0067">ATP-binding</keyword>
<evidence type="ECO:0000256" key="5">
    <source>
        <dbReference type="ARBA" id="ARBA00022840"/>
    </source>
</evidence>
<keyword evidence="6 8" id="KW-0408">Iron</keyword>
<keyword evidence="3 8" id="KW-0479">Metal-binding</keyword>
<dbReference type="InterPro" id="IPR044304">
    <property type="entry name" value="NUBPL-like"/>
</dbReference>
<dbReference type="GO" id="GO:0016226">
    <property type="term" value="P:iron-sulfur cluster assembly"/>
    <property type="evidence" value="ECO:0007669"/>
    <property type="project" value="InterPro"/>
</dbReference>
<dbReference type="InterPro" id="IPR002744">
    <property type="entry name" value="MIP18-like"/>
</dbReference>
<dbReference type="InterPro" id="IPR034904">
    <property type="entry name" value="FSCA_dom_sf"/>
</dbReference>
<dbReference type="InterPro" id="IPR019591">
    <property type="entry name" value="Mrp/NBP35_ATP-bd"/>
</dbReference>
<dbReference type="SUPFAM" id="SSF117916">
    <property type="entry name" value="Fe-S cluster assembly (FSCA) domain-like"/>
    <property type="match status" value="1"/>
</dbReference>
<evidence type="ECO:0000256" key="2">
    <source>
        <dbReference type="ARBA" id="ARBA00008205"/>
    </source>
</evidence>
<dbReference type="FunFam" id="3.40.50.300:FF:001119">
    <property type="entry name" value="Iron-sulfur cluster carrier protein"/>
    <property type="match status" value="1"/>
</dbReference>
<dbReference type="GO" id="GO:0051539">
    <property type="term" value="F:4 iron, 4 sulfur cluster binding"/>
    <property type="evidence" value="ECO:0007669"/>
    <property type="project" value="TreeGrafter"/>
</dbReference>
<evidence type="ECO:0000256" key="6">
    <source>
        <dbReference type="ARBA" id="ARBA00023004"/>
    </source>
</evidence>
<keyword evidence="7 8" id="KW-0411">Iron-sulfur</keyword>
<dbReference type="PANTHER" id="PTHR42961:SF2">
    <property type="entry name" value="IRON-SULFUR PROTEIN NUBPL"/>
    <property type="match status" value="1"/>
</dbReference>
<evidence type="ECO:0000313" key="10">
    <source>
        <dbReference type="EMBL" id="SHG39688.1"/>
    </source>
</evidence>